<evidence type="ECO:0000256" key="4">
    <source>
        <dbReference type="ARBA" id="ARBA00029588"/>
    </source>
</evidence>
<dbReference type="PRINTS" id="PR00019">
    <property type="entry name" value="LEURICHRPT"/>
</dbReference>
<dbReference type="Proteomes" id="UP000515135">
    <property type="component" value="Unplaced"/>
</dbReference>
<name>A0A6P5A3J6_BRABE</name>
<evidence type="ECO:0000256" key="1">
    <source>
        <dbReference type="ARBA" id="ARBA00022614"/>
    </source>
</evidence>
<dbReference type="InterPro" id="IPR003591">
    <property type="entry name" value="Leu-rich_rpt_typical-subtyp"/>
</dbReference>
<keyword evidence="1" id="KW-0433">Leucine-rich repeat</keyword>
<evidence type="ECO:0000313" key="8">
    <source>
        <dbReference type="RefSeq" id="XP_019643968.1"/>
    </source>
</evidence>
<dbReference type="Pfam" id="PF13855">
    <property type="entry name" value="LRR_8"/>
    <property type="match status" value="2"/>
</dbReference>
<evidence type="ECO:0000313" key="7">
    <source>
        <dbReference type="Proteomes" id="UP000515135"/>
    </source>
</evidence>
<evidence type="ECO:0000256" key="3">
    <source>
        <dbReference type="ARBA" id="ARBA00023907"/>
    </source>
</evidence>
<dbReference type="Pfam" id="PF00560">
    <property type="entry name" value="LRR_1"/>
    <property type="match status" value="3"/>
</dbReference>
<dbReference type="PROSITE" id="PS51450">
    <property type="entry name" value="LRR"/>
    <property type="match status" value="3"/>
</dbReference>
<dbReference type="SMART" id="SM00364">
    <property type="entry name" value="LRR_BAC"/>
    <property type="match status" value="6"/>
</dbReference>
<dbReference type="GO" id="GO:0005737">
    <property type="term" value="C:cytoplasm"/>
    <property type="evidence" value="ECO:0007669"/>
    <property type="project" value="TreeGrafter"/>
</dbReference>
<dbReference type="InterPro" id="IPR032675">
    <property type="entry name" value="LRR_dom_sf"/>
</dbReference>
<dbReference type="SMART" id="SM00369">
    <property type="entry name" value="LRR_TYP"/>
    <property type="match status" value="7"/>
</dbReference>
<dbReference type="PANTHER" id="PTHR48051:SF54">
    <property type="entry name" value="LEUCINE-RICH REPEAT-CONTAINING PROTEIN"/>
    <property type="match status" value="1"/>
</dbReference>
<dbReference type="OrthoDB" id="442066at2759"/>
<reference evidence="8" key="1">
    <citation type="submission" date="2025-08" db="UniProtKB">
        <authorList>
            <consortium name="RefSeq"/>
        </authorList>
    </citation>
    <scope>IDENTIFICATION</scope>
    <source>
        <tissue evidence="8">Gonad</tissue>
    </source>
</reference>
<dbReference type="InterPro" id="IPR050216">
    <property type="entry name" value="LRR_domain-containing"/>
</dbReference>
<dbReference type="Pfam" id="PF13516">
    <property type="entry name" value="LRR_6"/>
    <property type="match status" value="1"/>
</dbReference>
<evidence type="ECO:0000256" key="6">
    <source>
        <dbReference type="ARBA" id="ARBA00032455"/>
    </source>
</evidence>
<dbReference type="InterPro" id="IPR001611">
    <property type="entry name" value="Leu-rich_rpt"/>
</dbReference>
<dbReference type="Gene3D" id="3.80.10.10">
    <property type="entry name" value="Ribonuclease Inhibitor"/>
    <property type="match status" value="3"/>
</dbReference>
<keyword evidence="2" id="KW-0677">Repeat</keyword>
<organism evidence="7 8">
    <name type="scientific">Branchiostoma belcheri</name>
    <name type="common">Amphioxus</name>
    <dbReference type="NCBI Taxonomy" id="7741"/>
    <lineage>
        <taxon>Eukaryota</taxon>
        <taxon>Metazoa</taxon>
        <taxon>Chordata</taxon>
        <taxon>Cephalochordata</taxon>
        <taxon>Leptocardii</taxon>
        <taxon>Amphioxiformes</taxon>
        <taxon>Branchiostomatidae</taxon>
        <taxon>Branchiostoma</taxon>
    </lineage>
</organism>
<protein>
    <recommendedName>
        <fullName evidence="3">Leucine-rich repeat protein SHOC-2</fullName>
    </recommendedName>
    <alternativeName>
        <fullName evidence="6">Protein soc-2 homolog</fullName>
    </alternativeName>
    <alternativeName>
        <fullName evidence="4 5">protein Sur-8 homolog</fullName>
    </alternativeName>
</protein>
<keyword evidence="7" id="KW-1185">Reference proteome</keyword>
<dbReference type="RefSeq" id="XP_019643968.1">
    <property type="nucleotide sequence ID" value="XM_019788409.1"/>
</dbReference>
<accession>A0A6P5A3J6</accession>
<evidence type="ECO:0000256" key="5">
    <source>
        <dbReference type="ARBA" id="ARBA00029998"/>
    </source>
</evidence>
<dbReference type="PANTHER" id="PTHR48051">
    <property type="match status" value="1"/>
</dbReference>
<dbReference type="SUPFAM" id="SSF52058">
    <property type="entry name" value="L domain-like"/>
    <property type="match status" value="2"/>
</dbReference>
<evidence type="ECO:0000256" key="2">
    <source>
        <dbReference type="ARBA" id="ARBA00022737"/>
    </source>
</evidence>
<dbReference type="AlphaFoldDB" id="A0A6P5A3J6"/>
<dbReference type="KEGG" id="bbel:109485018"/>
<gene>
    <name evidence="8" type="primary">LOC109485018</name>
</gene>
<sequence length="463" mass="52950">MATAVKARQDPWKKDAGPAQCMFLTERSKISNFTNSTHLYLTETIPVPYKSWTLVPQEIGLFRKLTSLTLSNNALSKKAIANISLCESLKTLILTSCKITHLPAQISRLVNLETLDVSYNELTRIQSFVCTLPALKALRARHNRIFDVKNIRSLVKSRIVTLDLKGNLLQSFNSRFSRSKTLRHLDLSDNIITHVVFFKDDLPLLERLDCGGNKITAFNVMEQRKLTTRSNLRWLSLAKNCLKAFPNAVFRLASLETLDVSQNTFVSIPREVEAMKHLKSLIASGNHLRSLPRELFCLPHLKLVNVAGNRLHHWRHESWNPDDSILSQEMHTLTLSGNKLENVPSVVYGLPSLEHLDMSRNRLRKFPVIFKNKKKPAIVSLDLSHNKLNHFPFEELDNLRRLRRLNLHHNELTEIPEDVTKLWCESEVTLANNPIKWPPLDICVQGLPAIEEFYKLVGSKKST</sequence>
<proteinExistence type="predicted"/>
<dbReference type="GeneID" id="109485018"/>